<gene>
    <name evidence="2" type="ORF">AFK24_16625</name>
</gene>
<dbReference type="PROSITE" id="PS00409">
    <property type="entry name" value="PROKAR_NTER_METHYL"/>
    <property type="match status" value="1"/>
</dbReference>
<sequence>MKQRQRGFTLLEILLVLSLMGVLMALVGGALLGANRAVLKAQRYTTSLDEMRAAQRFLRSSIGQALPLDSSEDDSESSGFFVGSAQRLQFVATLPGTLGGGIQLHTLELSGAEGKRDLQVAFAQVQSSADGTVAKPWGDPQVLVHDVEELQLSYRGVSPKGEATGWISDWPWPTRLPRAVRIDAKVNGPVPWLTEVVALRLDLSGGAGGQ</sequence>
<keyword evidence="1" id="KW-1133">Transmembrane helix</keyword>
<protein>
    <submittedName>
        <fullName evidence="2">General secretion pathway protein GspJ</fullName>
    </submittedName>
</protein>
<name>A0A1C7Z1P6_PSESX</name>
<keyword evidence="1" id="KW-0812">Transmembrane</keyword>
<organism evidence="2 3">
    <name type="scientific">Pseudomonas syringae</name>
    <dbReference type="NCBI Taxonomy" id="317"/>
    <lineage>
        <taxon>Bacteria</taxon>
        <taxon>Pseudomonadati</taxon>
        <taxon>Pseudomonadota</taxon>
        <taxon>Gammaproteobacteria</taxon>
        <taxon>Pseudomonadales</taxon>
        <taxon>Pseudomonadaceae</taxon>
        <taxon>Pseudomonas</taxon>
    </lineage>
</organism>
<accession>A0A1C7Z1P6</accession>
<dbReference type="InterPro" id="IPR045584">
    <property type="entry name" value="Pilin-like"/>
</dbReference>
<feature type="transmembrane region" description="Helical" evidence="1">
    <location>
        <begin position="12"/>
        <end position="34"/>
    </location>
</feature>
<dbReference type="NCBIfam" id="TIGR02532">
    <property type="entry name" value="IV_pilin_GFxxxE"/>
    <property type="match status" value="1"/>
</dbReference>
<dbReference type="SUPFAM" id="SSF54523">
    <property type="entry name" value="Pili subunits"/>
    <property type="match status" value="1"/>
</dbReference>
<evidence type="ECO:0000313" key="3">
    <source>
        <dbReference type="Proteomes" id="UP000093104"/>
    </source>
</evidence>
<comment type="caution">
    <text evidence="2">The sequence shown here is derived from an EMBL/GenBank/DDBJ whole genome shotgun (WGS) entry which is preliminary data.</text>
</comment>
<dbReference type="InterPro" id="IPR012902">
    <property type="entry name" value="N_methyl_site"/>
</dbReference>
<proteinExistence type="predicted"/>
<dbReference type="AlphaFoldDB" id="A0A1C7Z1P6"/>
<dbReference type="RefSeq" id="WP_065834238.1">
    <property type="nucleotide sequence ID" value="NZ_LGSI01000050.1"/>
</dbReference>
<keyword evidence="1" id="KW-0472">Membrane</keyword>
<dbReference type="Pfam" id="PF07963">
    <property type="entry name" value="N_methyl"/>
    <property type="match status" value="1"/>
</dbReference>
<dbReference type="OrthoDB" id="5801210at2"/>
<dbReference type="EMBL" id="LGSI01000050">
    <property type="protein sequence ID" value="OCR23954.1"/>
    <property type="molecule type" value="Genomic_DNA"/>
</dbReference>
<evidence type="ECO:0000256" key="1">
    <source>
        <dbReference type="SAM" id="Phobius"/>
    </source>
</evidence>
<reference evidence="2 3" key="1">
    <citation type="submission" date="2015-07" db="EMBL/GenBank/DDBJ databases">
        <title>Draft genome sequence of a diazotrophic, plant growth-promoting rhizobacterium of the Pseudomonas syringae complex.</title>
        <authorList>
            <person name="Patten C.L."/>
            <person name="Jeong H."/>
        </authorList>
    </citation>
    <scope>NUCLEOTIDE SEQUENCE [LARGE SCALE GENOMIC DNA]</scope>
    <source>
        <strain evidence="2 3">GR12-2</strain>
    </source>
</reference>
<dbReference type="PATRIC" id="fig|317.243.peg.5109"/>
<dbReference type="Proteomes" id="UP000093104">
    <property type="component" value="Unassembled WGS sequence"/>
</dbReference>
<evidence type="ECO:0000313" key="2">
    <source>
        <dbReference type="EMBL" id="OCR23954.1"/>
    </source>
</evidence>